<dbReference type="EMBL" id="JGZI01000009">
    <property type="protein sequence ID" value="KFI82279.1"/>
    <property type="molecule type" value="Genomic_DNA"/>
</dbReference>
<sequence>MVVAQQESSEEQTPSPSDGMNPRRLAIRGILVTTIQAILMLVVGFWLAYGWSWFSIVTCIVILLASSALLRITGAYTYIRTRSIRTFDADHLLTLRQILIALSFILLAYAAGRVGPPQGWNGFGTGLGWLSIAAGIIGALSNIPSLFVAVNNAAGNQSARI</sequence>
<dbReference type="Proteomes" id="UP000029050">
    <property type="component" value="Unassembled WGS sequence"/>
</dbReference>
<evidence type="ECO:0000313" key="4">
    <source>
        <dbReference type="Proteomes" id="UP000029050"/>
    </source>
</evidence>
<comment type="caution">
    <text evidence="3">The sequence shown here is derived from an EMBL/GenBank/DDBJ whole genome shotgun (WGS) entry which is preliminary data.</text>
</comment>
<dbReference type="STRING" id="218140.BPSY_1128"/>
<organism evidence="3 4">
    <name type="scientific">Bifidobacterium psychraerophilum</name>
    <dbReference type="NCBI Taxonomy" id="218140"/>
    <lineage>
        <taxon>Bacteria</taxon>
        <taxon>Bacillati</taxon>
        <taxon>Actinomycetota</taxon>
        <taxon>Actinomycetes</taxon>
        <taxon>Bifidobacteriales</taxon>
        <taxon>Bifidobacteriaceae</taxon>
        <taxon>Bifidobacterium</taxon>
    </lineage>
</organism>
<protein>
    <submittedName>
        <fullName evidence="3">Uncharacterized protein</fullName>
    </submittedName>
</protein>
<dbReference type="GeneID" id="98300339"/>
<dbReference type="RefSeq" id="WP_033494881.1">
    <property type="nucleotide sequence ID" value="NZ_JGZI01000009.1"/>
</dbReference>
<feature type="region of interest" description="Disordered" evidence="1">
    <location>
        <begin position="1"/>
        <end position="21"/>
    </location>
</feature>
<keyword evidence="2" id="KW-1133">Transmembrane helix</keyword>
<feature type="transmembrane region" description="Helical" evidence="2">
    <location>
        <begin position="25"/>
        <end position="47"/>
    </location>
</feature>
<dbReference type="AlphaFoldDB" id="A0A087CG79"/>
<proteinExistence type="predicted"/>
<evidence type="ECO:0000256" key="1">
    <source>
        <dbReference type="SAM" id="MobiDB-lite"/>
    </source>
</evidence>
<keyword evidence="4" id="KW-1185">Reference proteome</keyword>
<reference evidence="3 4" key="1">
    <citation type="submission" date="2014-03" db="EMBL/GenBank/DDBJ databases">
        <title>Genomics of Bifidobacteria.</title>
        <authorList>
            <person name="Ventura M."/>
            <person name="Milani C."/>
            <person name="Lugli G.A."/>
        </authorList>
    </citation>
    <scope>NUCLEOTIDE SEQUENCE [LARGE SCALE GENOMIC DNA]</scope>
    <source>
        <strain evidence="3 4">LMG 21775</strain>
    </source>
</reference>
<feature type="transmembrane region" description="Helical" evidence="2">
    <location>
        <begin position="53"/>
        <end position="72"/>
    </location>
</feature>
<name>A0A087CG79_9BIFI</name>
<evidence type="ECO:0000313" key="3">
    <source>
        <dbReference type="EMBL" id="KFI82279.1"/>
    </source>
</evidence>
<feature type="transmembrane region" description="Helical" evidence="2">
    <location>
        <begin position="127"/>
        <end position="150"/>
    </location>
</feature>
<evidence type="ECO:0000256" key="2">
    <source>
        <dbReference type="SAM" id="Phobius"/>
    </source>
</evidence>
<keyword evidence="2" id="KW-0812">Transmembrane</keyword>
<accession>A0A087CG79</accession>
<gene>
    <name evidence="3" type="ORF">BPSY_1128</name>
</gene>
<feature type="compositionally biased region" description="Low complexity" evidence="1">
    <location>
        <begin position="1"/>
        <end position="17"/>
    </location>
</feature>
<keyword evidence="2" id="KW-0472">Membrane</keyword>
<dbReference type="eggNOG" id="ENOG5031Y1F">
    <property type="taxonomic scope" value="Bacteria"/>
</dbReference>
<feature type="transmembrane region" description="Helical" evidence="2">
    <location>
        <begin position="93"/>
        <end position="112"/>
    </location>
</feature>